<evidence type="ECO:0000313" key="6">
    <source>
        <dbReference type="Proteomes" id="UP000006546"/>
    </source>
</evidence>
<dbReference type="PANTHER" id="PTHR42734">
    <property type="entry name" value="METAL TRANSPORT SYSTEM ATP-BINDING PROTEIN TM_0124-RELATED"/>
    <property type="match status" value="1"/>
</dbReference>
<dbReference type="InterPro" id="IPR017871">
    <property type="entry name" value="ABC_transporter-like_CS"/>
</dbReference>
<dbReference type="HOGENOM" id="CLU_000604_1_11_12"/>
<dbReference type="InterPro" id="IPR003439">
    <property type="entry name" value="ABC_transporter-like_ATP-bd"/>
</dbReference>
<dbReference type="RefSeq" id="WP_013758239.1">
    <property type="nucleotide sequence ID" value="NC_015500.1"/>
</dbReference>
<dbReference type="Proteomes" id="UP000006546">
    <property type="component" value="Chromosome"/>
</dbReference>
<dbReference type="GO" id="GO:0005524">
    <property type="term" value="F:ATP binding"/>
    <property type="evidence" value="ECO:0007669"/>
    <property type="project" value="UniProtKB-KW"/>
</dbReference>
<dbReference type="PROSITE" id="PS00211">
    <property type="entry name" value="ABC_TRANSPORTER_1"/>
    <property type="match status" value="1"/>
</dbReference>
<keyword evidence="2" id="KW-0547">Nucleotide-binding</keyword>
<protein>
    <submittedName>
        <fullName evidence="5">ABC transporter related protein</fullName>
    </submittedName>
</protein>
<dbReference type="SUPFAM" id="SSF52540">
    <property type="entry name" value="P-loop containing nucleoside triphosphate hydrolases"/>
    <property type="match status" value="1"/>
</dbReference>
<dbReference type="Pfam" id="PF00005">
    <property type="entry name" value="ABC_tran"/>
    <property type="match status" value="1"/>
</dbReference>
<dbReference type="KEGG" id="tbe:Trebr_1099"/>
<dbReference type="PROSITE" id="PS50893">
    <property type="entry name" value="ABC_TRANSPORTER_2"/>
    <property type="match status" value="1"/>
</dbReference>
<gene>
    <name evidence="5" type="ordered locus">Trebr_1099</name>
</gene>
<accession>F4LKF7</accession>
<evidence type="ECO:0000313" key="5">
    <source>
        <dbReference type="EMBL" id="AEE16531.1"/>
    </source>
</evidence>
<dbReference type="AlphaFoldDB" id="F4LKF7"/>
<evidence type="ECO:0000256" key="1">
    <source>
        <dbReference type="ARBA" id="ARBA00022448"/>
    </source>
</evidence>
<dbReference type="eggNOG" id="COG1121">
    <property type="taxonomic scope" value="Bacteria"/>
</dbReference>
<dbReference type="STRING" id="906968.Trebr_1099"/>
<keyword evidence="3" id="KW-0067">ATP-binding</keyword>
<dbReference type="InterPro" id="IPR003593">
    <property type="entry name" value="AAA+_ATPase"/>
</dbReference>
<name>F4LKF7_TREBD</name>
<dbReference type="Gene3D" id="3.40.50.300">
    <property type="entry name" value="P-loop containing nucleotide triphosphate hydrolases"/>
    <property type="match status" value="1"/>
</dbReference>
<dbReference type="EMBL" id="CP002696">
    <property type="protein sequence ID" value="AEE16531.1"/>
    <property type="molecule type" value="Genomic_DNA"/>
</dbReference>
<keyword evidence="1" id="KW-0813">Transport</keyword>
<dbReference type="InterPro" id="IPR027417">
    <property type="entry name" value="P-loop_NTPase"/>
</dbReference>
<organism evidence="5 6">
    <name type="scientific">Treponema brennaborense (strain DSM 12168 / CIP 105900 / DD5/3)</name>
    <dbReference type="NCBI Taxonomy" id="906968"/>
    <lineage>
        <taxon>Bacteria</taxon>
        <taxon>Pseudomonadati</taxon>
        <taxon>Spirochaetota</taxon>
        <taxon>Spirochaetia</taxon>
        <taxon>Spirochaetales</taxon>
        <taxon>Treponemataceae</taxon>
        <taxon>Treponema</taxon>
    </lineage>
</organism>
<dbReference type="InterPro" id="IPR050153">
    <property type="entry name" value="Metal_Ion_Import_ABC"/>
</dbReference>
<evidence type="ECO:0000259" key="4">
    <source>
        <dbReference type="PROSITE" id="PS50893"/>
    </source>
</evidence>
<sequence>MNTFTFRRTARSADSQNRRLACPHTNCTQAACTPCMEPEPDSPRAGEPDHVCCTRIERLTVKSGDTVILNDVNLHIHCGELTAIIGRNGAGKTTLLRALLGEVPHTGEIRFMKGKAACTSKPRFGYVPQKLAVEPGSPVSVSDLVRACVSKRPVWFPERKKDAELVARILSATDTQRLAHRRVCDLSGGEIQRVMLALAIQPVPDILLLDEPVSGVDRAGLAVFYELVSGLRKTKDITILLISHDLDLIATYADRVVLIDRGIAAAGTPEKVYGSEAFIKTFGKGAGGTFS</sequence>
<reference evidence="6" key="1">
    <citation type="submission" date="2011-04" db="EMBL/GenBank/DDBJ databases">
        <title>The complete genome of Treponema brennaborense DSM 12168.</title>
        <authorList>
            <person name="Lucas S."/>
            <person name="Han J."/>
            <person name="Lapidus A."/>
            <person name="Bruce D."/>
            <person name="Goodwin L."/>
            <person name="Pitluck S."/>
            <person name="Peters L."/>
            <person name="Kyrpides N."/>
            <person name="Mavromatis K."/>
            <person name="Ivanova N."/>
            <person name="Mikhailova N."/>
            <person name="Pagani I."/>
            <person name="Teshima H."/>
            <person name="Detter J.C."/>
            <person name="Tapia R."/>
            <person name="Han C."/>
            <person name="Land M."/>
            <person name="Hauser L."/>
            <person name="Markowitz V."/>
            <person name="Cheng J.-F."/>
            <person name="Hugenholtz P."/>
            <person name="Woyke T."/>
            <person name="Wu D."/>
            <person name="Gronow S."/>
            <person name="Wellnitz S."/>
            <person name="Brambilla E."/>
            <person name="Klenk H.-P."/>
            <person name="Eisen J.A."/>
        </authorList>
    </citation>
    <scope>NUCLEOTIDE SEQUENCE [LARGE SCALE GENOMIC DNA]</scope>
    <source>
        <strain evidence="6">DSM 12168 / CIP 105900 / DD5/3</strain>
    </source>
</reference>
<dbReference type="SMART" id="SM00382">
    <property type="entry name" value="AAA"/>
    <property type="match status" value="1"/>
</dbReference>
<proteinExistence type="predicted"/>
<keyword evidence="6" id="KW-1185">Reference proteome</keyword>
<feature type="domain" description="ABC transporter" evidence="4">
    <location>
        <begin position="54"/>
        <end position="285"/>
    </location>
</feature>
<evidence type="ECO:0000256" key="2">
    <source>
        <dbReference type="ARBA" id="ARBA00022741"/>
    </source>
</evidence>
<dbReference type="GO" id="GO:0016887">
    <property type="term" value="F:ATP hydrolysis activity"/>
    <property type="evidence" value="ECO:0007669"/>
    <property type="project" value="InterPro"/>
</dbReference>
<evidence type="ECO:0000256" key="3">
    <source>
        <dbReference type="ARBA" id="ARBA00022840"/>
    </source>
</evidence>